<name>A0A9W8A4F3_9FUNG</name>
<feature type="compositionally biased region" description="Basic residues" evidence="4">
    <location>
        <begin position="34"/>
        <end position="45"/>
    </location>
</feature>
<dbReference type="GO" id="GO:0032040">
    <property type="term" value="C:small-subunit processome"/>
    <property type="evidence" value="ECO:0007669"/>
    <property type="project" value="InterPro"/>
</dbReference>
<dbReference type="OrthoDB" id="277439at2759"/>
<dbReference type="AlphaFoldDB" id="A0A9W8A4F3"/>
<feature type="region of interest" description="Disordered" evidence="4">
    <location>
        <begin position="646"/>
        <end position="812"/>
    </location>
</feature>
<evidence type="ECO:0000313" key="6">
    <source>
        <dbReference type="Proteomes" id="UP001150538"/>
    </source>
</evidence>
<feature type="compositionally biased region" description="Acidic residues" evidence="4">
    <location>
        <begin position="662"/>
        <end position="672"/>
    </location>
</feature>
<dbReference type="PANTHER" id="PTHR14150:SF12">
    <property type="entry name" value="U3 SMALL NUCLEOLAR RNA-ASSOCIATED PROTEIN 14 HOMOLOG A"/>
    <property type="match status" value="1"/>
</dbReference>
<evidence type="ECO:0008006" key="7">
    <source>
        <dbReference type="Google" id="ProtNLM"/>
    </source>
</evidence>
<feature type="compositionally biased region" description="Acidic residues" evidence="4">
    <location>
        <begin position="131"/>
        <end position="149"/>
    </location>
</feature>
<feature type="compositionally biased region" description="Polar residues" evidence="4">
    <location>
        <begin position="752"/>
        <end position="763"/>
    </location>
</feature>
<feature type="compositionally biased region" description="Basic and acidic residues" evidence="4">
    <location>
        <begin position="163"/>
        <end position="176"/>
    </location>
</feature>
<feature type="compositionally biased region" description="Acidic residues" evidence="4">
    <location>
        <begin position="222"/>
        <end position="242"/>
    </location>
</feature>
<comment type="caution">
    <text evidence="5">The sequence shown here is derived from an EMBL/GenBank/DDBJ whole genome shotgun (WGS) entry which is preliminary data.</text>
</comment>
<keyword evidence="2" id="KW-0597">Phosphoprotein</keyword>
<reference evidence="5" key="1">
    <citation type="submission" date="2022-07" db="EMBL/GenBank/DDBJ databases">
        <title>Phylogenomic reconstructions and comparative analyses of Kickxellomycotina fungi.</title>
        <authorList>
            <person name="Reynolds N.K."/>
            <person name="Stajich J.E."/>
            <person name="Barry K."/>
            <person name="Grigoriev I.V."/>
            <person name="Crous P."/>
            <person name="Smith M.E."/>
        </authorList>
    </citation>
    <scope>NUCLEOTIDE SEQUENCE</scope>
    <source>
        <strain evidence="5">NBRC 100468</strain>
    </source>
</reference>
<evidence type="ECO:0000313" key="5">
    <source>
        <dbReference type="EMBL" id="KAJ1919346.1"/>
    </source>
</evidence>
<dbReference type="InterPro" id="IPR006709">
    <property type="entry name" value="SSU_processome_Utp14"/>
</dbReference>
<dbReference type="GO" id="GO:0006364">
    <property type="term" value="P:rRNA processing"/>
    <property type="evidence" value="ECO:0007669"/>
    <property type="project" value="InterPro"/>
</dbReference>
<proteinExistence type="predicted"/>
<comment type="subcellular location">
    <subcellularLocation>
        <location evidence="1">Nucleus</location>
        <location evidence="1">Nucleolus</location>
    </subcellularLocation>
</comment>
<dbReference type="Proteomes" id="UP001150538">
    <property type="component" value="Unassembled WGS sequence"/>
</dbReference>
<feature type="compositionally biased region" description="Polar residues" evidence="4">
    <location>
        <begin position="16"/>
        <end position="33"/>
    </location>
</feature>
<keyword evidence="3" id="KW-0539">Nucleus</keyword>
<feature type="compositionally biased region" description="Polar residues" evidence="4">
    <location>
        <begin position="796"/>
        <end position="805"/>
    </location>
</feature>
<feature type="compositionally biased region" description="Basic residues" evidence="4">
    <location>
        <begin position="115"/>
        <end position="127"/>
    </location>
</feature>
<organism evidence="5 6">
    <name type="scientific">Mycoemilia scoparia</name>
    <dbReference type="NCBI Taxonomy" id="417184"/>
    <lineage>
        <taxon>Eukaryota</taxon>
        <taxon>Fungi</taxon>
        <taxon>Fungi incertae sedis</taxon>
        <taxon>Zoopagomycota</taxon>
        <taxon>Kickxellomycotina</taxon>
        <taxon>Kickxellomycetes</taxon>
        <taxon>Kickxellales</taxon>
        <taxon>Kickxellaceae</taxon>
        <taxon>Mycoemilia</taxon>
    </lineage>
</organism>
<feature type="compositionally biased region" description="Basic and acidic residues" evidence="4">
    <location>
        <begin position="210"/>
        <end position="221"/>
    </location>
</feature>
<feature type="region of interest" description="Disordered" evidence="4">
    <location>
        <begin position="107"/>
        <end position="246"/>
    </location>
</feature>
<feature type="compositionally biased region" description="Basic and acidic residues" evidence="4">
    <location>
        <begin position="646"/>
        <end position="657"/>
    </location>
</feature>
<evidence type="ECO:0000256" key="3">
    <source>
        <dbReference type="ARBA" id="ARBA00023242"/>
    </source>
</evidence>
<gene>
    <name evidence="5" type="ORF">H4219_002034</name>
</gene>
<dbReference type="Pfam" id="PF04615">
    <property type="entry name" value="Utp14"/>
    <property type="match status" value="1"/>
</dbReference>
<feature type="region of interest" description="Disordered" evidence="4">
    <location>
        <begin position="577"/>
        <end position="624"/>
    </location>
</feature>
<feature type="compositionally biased region" description="Acidic residues" evidence="4">
    <location>
        <begin position="185"/>
        <end position="199"/>
    </location>
</feature>
<protein>
    <recommendedName>
        <fullName evidence="7">U3 small nucleolar RNA-associated protein 14</fullName>
    </recommendedName>
</protein>
<feature type="compositionally biased region" description="Basic residues" evidence="4">
    <location>
        <begin position="1"/>
        <end position="11"/>
    </location>
</feature>
<sequence length="1019" mass="114597">MQIHRNMPRGKKSADSRPTYSKAQAYSGAATTTKGKKGRQSKGKGKKSDQFYNLYEIEQNDSDDDNRAGEGGEVGGLSEYQVDHIDSEDDEEIDSDDAFDVSDDEQFANLDFSKNKNKNQKGSSKKLNKSDDDDEDDSENIEDEEEENLEGMVDISEMLTDINEEKITKVGEDKKQTIGFKDLANIDDNDDDDDSDNYQEESSGTDGDMGSDKDDSSKYGESDSEMDEIEDDGDNDNSDDDEKVEKLGSFISSLGTKRKKYLDETNELVAESEFNLKQRSRTSNKVMKLSLGDLMGSLEDGNEVDTGAGRQNLLAAKKAVDSIQNSLLAGSNKKSSSVVQAPLPKRLQDQLERQEAYTQTKASVSEWEPIVYKNREAAHLSFETEDQIVEPETITKEALIDEFQKPSNANDFEQQIQGILKESGMTSEANLNQYEELELKKLSPEEARERRKELQVMRESMFRQERKSKRMKKIKSKAYRRILKKQKLKQQEEHFNQMLDDGTLDEEELKEQQLKIARKRAEERMTLRHKNTGKWAKQMIKYGKNDPDAQKALQEQLDQHNEAMLKRKIHDLDSDEELSDLENQDASRVHHRGASGDSSEDEREKAIREINDINNSDGEQDAASYEGKGKGLFAMKFMQNAMKAQKEQRLQEAEELKLQLAEEAEDQADEDIDTGKPKKNKNKANNSTTVSGNPGRMVFNSAGKSQVSSTTVDANNKKIRLNEAGKLENSVGKKGHTVKLTGNIETKPGYNKPSSKKGQNSKQTQDDNGDGDSTNNPWLDSKAAKKLAKIDRPQKPQKQSENGNKASGKGGKVILDTNKTLLDINNNDAPTQDEDVVAMYNEESAISNAVSKNKSKTTSSVVMAQRDLVERAFANDDVVEKEFEQERAQLIEDQTPKDEDLTLPGWGSWGGAGIQKPKNKIIRKAPTVSKKLATARKEFQKYNSNVIVNEKTLKANTKYQVENIPHPFGNAQEYEYSMQVPIGKEWNTTGSFNRLIKPRVITKMGKIIKPISAPFKKDQ</sequence>
<feature type="region of interest" description="Disordered" evidence="4">
    <location>
        <begin position="1"/>
        <end position="80"/>
    </location>
</feature>
<accession>A0A9W8A4F3</accession>
<keyword evidence="6" id="KW-1185">Reference proteome</keyword>
<feature type="compositionally biased region" description="Polar residues" evidence="4">
    <location>
        <begin position="702"/>
        <end position="714"/>
    </location>
</feature>
<evidence type="ECO:0000256" key="4">
    <source>
        <dbReference type="SAM" id="MobiDB-lite"/>
    </source>
</evidence>
<evidence type="ECO:0000256" key="1">
    <source>
        <dbReference type="ARBA" id="ARBA00004604"/>
    </source>
</evidence>
<evidence type="ECO:0000256" key="2">
    <source>
        <dbReference type="ARBA" id="ARBA00022553"/>
    </source>
</evidence>
<feature type="compositionally biased region" description="Basic and acidic residues" evidence="4">
    <location>
        <begin position="602"/>
        <end position="611"/>
    </location>
</feature>
<dbReference type="PANTHER" id="PTHR14150">
    <property type="entry name" value="U3 SMALL NUCLEOLAR RNA-ASSOCIATED PROTEIN 14"/>
    <property type="match status" value="1"/>
</dbReference>
<dbReference type="EMBL" id="JANBPU010000028">
    <property type="protein sequence ID" value="KAJ1919346.1"/>
    <property type="molecule type" value="Genomic_DNA"/>
</dbReference>